<dbReference type="PANTHER" id="PTHR14237">
    <property type="entry name" value="MOLYBDOPTERIN COFACTOR SULFURASE MOSC"/>
    <property type="match status" value="1"/>
</dbReference>
<dbReference type="InterPro" id="IPR028886">
    <property type="entry name" value="MoCo_sulfurase"/>
</dbReference>
<accession>A0A1B6KUW9</accession>
<dbReference type="AlphaFoldDB" id="A0A1B6KUW9"/>
<dbReference type="InterPro" id="IPR005303">
    <property type="entry name" value="MOCOS_middle"/>
</dbReference>
<sequence length="771" mass="86520">TYLDHAGASLYPITVLENYSKDLTNNSYGNPHSNSNIGIKTRDEIDVIRAKVLQLFRTDSDTYTVIFTSGATEALKITAETFQFRSSLKDSSDVGQFTYLQHNHTSVLGMRNVDNVTKNSVSVRSIEPEDAFATITSFLQDSSQQNDQMDSSANGNSLFVYPAECNFSGRIYPSDWPEGVQRGALENNEDKPTRWFCMMDAAAFVSTNQLDLQEINPDFICISFYKMFGLPTGLGALIVRNSSAEVLHKKYYGGGTVQLAMASNPLHVPKSELHERFEDGTVNYLSIIALRHALQWLQDNGLTMPAITNHCFKLAKFTVENFKRMFYANGTPAVVIYSETEYDDPRTQGPIVNFNLRNVDGSIKGYSEVEDYAKISNIDLRTGCFCNPGACQQYLELSDEEYFYNFREGGHVCGDTVDIVNGKPTGSVRVSFGLYTRHVDIVHFLTILTQMMPIIWKDPKSDAQLDQEEQPSSSPVLSESMWESLAEPVRITLSKIKLFPIKSCGGVYVSSWPLDNRGLKYDRQWMIMKESGLALTQKDEPRLALLTPILDLDNEILTLTYEGYPPCHVPILRPESEEANALVSLCYTKVCGDMIQARDCGSEVSQWLIKVFGLKGLHLIHQLEHELRQSKNDGKSALALANKAQFLSITETSVTWLTENLPETSDCFKFNIMERFRSNLLFQGNRSPLEENDWQTVTIGPVNFKVDGPCSRCNVISTDPATGQRTNEPLKTLTRICNGKPQFGVYLSRDDDCEDSDVFFLSVGDEVIPSK</sequence>
<dbReference type="InterPro" id="IPR015421">
    <property type="entry name" value="PyrdxlP-dep_Trfase_major"/>
</dbReference>
<evidence type="ECO:0000259" key="4">
    <source>
        <dbReference type="PROSITE" id="PS51340"/>
    </source>
</evidence>
<dbReference type="PANTHER" id="PTHR14237:SF80">
    <property type="entry name" value="MOLYBDENUM COFACTOR SULFURASE"/>
    <property type="match status" value="1"/>
</dbReference>
<gene>
    <name evidence="5" type="ORF">g.9225</name>
</gene>
<organism evidence="5">
    <name type="scientific">Graphocephala atropunctata</name>
    <dbReference type="NCBI Taxonomy" id="36148"/>
    <lineage>
        <taxon>Eukaryota</taxon>
        <taxon>Metazoa</taxon>
        <taxon>Ecdysozoa</taxon>
        <taxon>Arthropoda</taxon>
        <taxon>Hexapoda</taxon>
        <taxon>Insecta</taxon>
        <taxon>Pterygota</taxon>
        <taxon>Neoptera</taxon>
        <taxon>Paraneoptera</taxon>
        <taxon>Hemiptera</taxon>
        <taxon>Auchenorrhyncha</taxon>
        <taxon>Membracoidea</taxon>
        <taxon>Cicadellidae</taxon>
        <taxon>Cicadellinae</taxon>
        <taxon>Cicadellini</taxon>
        <taxon>Graphocephala</taxon>
    </lineage>
</organism>
<evidence type="ECO:0000256" key="2">
    <source>
        <dbReference type="ARBA" id="ARBA00022898"/>
    </source>
</evidence>
<dbReference type="GO" id="GO:0008265">
    <property type="term" value="F:molybdenum cofactor sulfurtransferase activity"/>
    <property type="evidence" value="ECO:0007669"/>
    <property type="project" value="InterPro"/>
</dbReference>
<name>A0A1B6KUW9_9HEMI</name>
<dbReference type="PROSITE" id="PS51340">
    <property type="entry name" value="MOSC"/>
    <property type="match status" value="1"/>
</dbReference>
<evidence type="ECO:0000256" key="3">
    <source>
        <dbReference type="ARBA" id="ARBA00023150"/>
    </source>
</evidence>
<dbReference type="InterPro" id="IPR015424">
    <property type="entry name" value="PyrdxlP-dep_Trfase"/>
</dbReference>
<dbReference type="GO" id="GO:0030151">
    <property type="term" value="F:molybdenum ion binding"/>
    <property type="evidence" value="ECO:0007669"/>
    <property type="project" value="InterPro"/>
</dbReference>
<evidence type="ECO:0000256" key="1">
    <source>
        <dbReference type="ARBA" id="ARBA00022679"/>
    </source>
</evidence>
<keyword evidence="2" id="KW-0663">Pyridoxal phosphate</keyword>
<dbReference type="Gene3D" id="3.40.640.10">
    <property type="entry name" value="Type I PLP-dependent aspartate aminotransferase-like (Major domain)"/>
    <property type="match status" value="1"/>
</dbReference>
<proteinExistence type="inferred from homology"/>
<dbReference type="SUPFAM" id="SSF141673">
    <property type="entry name" value="MOSC N-terminal domain-like"/>
    <property type="match status" value="1"/>
</dbReference>
<dbReference type="HAMAP" id="MF_03050">
    <property type="entry name" value="MOCOS"/>
    <property type="match status" value="1"/>
</dbReference>
<dbReference type="InterPro" id="IPR005302">
    <property type="entry name" value="MoCF_Sase_C"/>
</dbReference>
<evidence type="ECO:0000313" key="5">
    <source>
        <dbReference type="EMBL" id="JAT15252.1"/>
    </source>
</evidence>
<keyword evidence="3" id="KW-0501">Molybdenum cofactor biosynthesis</keyword>
<protein>
    <recommendedName>
        <fullName evidence="4">MOSC domain-containing protein</fullName>
    </recommendedName>
</protein>
<dbReference type="Pfam" id="PF03473">
    <property type="entry name" value="MOSC"/>
    <property type="match status" value="1"/>
</dbReference>
<dbReference type="Pfam" id="PF00266">
    <property type="entry name" value="Aminotran_5"/>
    <property type="match status" value="2"/>
</dbReference>
<reference evidence="5" key="1">
    <citation type="submission" date="2015-11" db="EMBL/GenBank/DDBJ databases">
        <title>De novo transcriptome assembly of four potential Pierce s Disease insect vectors from Arizona vineyards.</title>
        <authorList>
            <person name="Tassone E.E."/>
        </authorList>
    </citation>
    <scope>NUCLEOTIDE SEQUENCE</scope>
</reference>
<keyword evidence="1" id="KW-0808">Transferase</keyword>
<dbReference type="GO" id="GO:0006777">
    <property type="term" value="P:Mo-molybdopterin cofactor biosynthetic process"/>
    <property type="evidence" value="ECO:0007669"/>
    <property type="project" value="UniProtKB-KW"/>
</dbReference>
<dbReference type="GO" id="GO:0030170">
    <property type="term" value="F:pyridoxal phosphate binding"/>
    <property type="evidence" value="ECO:0007669"/>
    <property type="project" value="InterPro"/>
</dbReference>
<feature type="domain" description="MOSC" evidence="4">
    <location>
        <begin position="621"/>
        <end position="770"/>
    </location>
</feature>
<feature type="non-terminal residue" evidence="5">
    <location>
        <position position="1"/>
    </location>
</feature>
<dbReference type="InterPro" id="IPR000192">
    <property type="entry name" value="Aminotrans_V_dom"/>
</dbReference>
<dbReference type="Pfam" id="PF03476">
    <property type="entry name" value="MOSC_N"/>
    <property type="match status" value="1"/>
</dbReference>
<dbReference type="SUPFAM" id="SSF53383">
    <property type="entry name" value="PLP-dependent transferases"/>
    <property type="match status" value="1"/>
</dbReference>
<dbReference type="EMBL" id="GEBQ01024725">
    <property type="protein sequence ID" value="JAT15252.1"/>
    <property type="molecule type" value="Transcribed_RNA"/>
</dbReference>